<dbReference type="InterPro" id="IPR036259">
    <property type="entry name" value="MFS_trans_sf"/>
</dbReference>
<dbReference type="GO" id="GO:0016020">
    <property type="term" value="C:membrane"/>
    <property type="evidence" value="ECO:0007669"/>
    <property type="project" value="UniProtKB-SubCell"/>
</dbReference>
<feature type="transmembrane region" description="Helical" evidence="7">
    <location>
        <begin position="235"/>
        <end position="256"/>
    </location>
</feature>
<feature type="transmembrane region" description="Helical" evidence="7">
    <location>
        <begin position="528"/>
        <end position="550"/>
    </location>
</feature>
<feature type="transmembrane region" description="Helical" evidence="7">
    <location>
        <begin position="60"/>
        <end position="77"/>
    </location>
</feature>
<reference evidence="8 9" key="1">
    <citation type="submission" date="2012-04" db="EMBL/GenBank/DDBJ databases">
        <title>The Genome Sequence of Saprolegnia declina VS20.</title>
        <authorList>
            <consortium name="The Broad Institute Genome Sequencing Platform"/>
            <person name="Russ C."/>
            <person name="Nusbaum C."/>
            <person name="Tyler B."/>
            <person name="van West P."/>
            <person name="Dieguez-Uribeondo J."/>
            <person name="de Bruijn I."/>
            <person name="Tripathy S."/>
            <person name="Jiang R."/>
            <person name="Young S.K."/>
            <person name="Zeng Q."/>
            <person name="Gargeya S."/>
            <person name="Fitzgerald M."/>
            <person name="Haas B."/>
            <person name="Abouelleil A."/>
            <person name="Alvarado L."/>
            <person name="Arachchi H.M."/>
            <person name="Berlin A."/>
            <person name="Chapman S.B."/>
            <person name="Goldberg J."/>
            <person name="Griggs A."/>
            <person name="Gujja S."/>
            <person name="Hansen M."/>
            <person name="Howarth C."/>
            <person name="Imamovic A."/>
            <person name="Larimer J."/>
            <person name="McCowen C."/>
            <person name="Montmayeur A."/>
            <person name="Murphy C."/>
            <person name="Neiman D."/>
            <person name="Pearson M."/>
            <person name="Priest M."/>
            <person name="Roberts A."/>
            <person name="Saif S."/>
            <person name="Shea T."/>
            <person name="Sisk P."/>
            <person name="Sykes S."/>
            <person name="Wortman J."/>
            <person name="Nusbaum C."/>
            <person name="Birren B."/>
        </authorList>
    </citation>
    <scope>NUCLEOTIDE SEQUENCE [LARGE SCALE GENOMIC DNA]</scope>
    <source>
        <strain evidence="8 9">VS20</strain>
    </source>
</reference>
<dbReference type="InterPro" id="IPR039309">
    <property type="entry name" value="BT1"/>
</dbReference>
<sequence>MATTQKELGQMDLQERVSYIQSATKDKDADGDYTDAKTPGELEDGALVAGGALSLVSREALALFSQYFAIGILYGMLPGMQYSVFQNYLKMEGYQVSAYGVLVVLGWSFKVFFGMLSDCVPIMGYRRKPWMLIGWMIATICLCVMTFSSFPDPYCDARKIPCPKKVPTGANMTAALKQWYNFDAPDQGGKFVMLSVIVSFGYVMADCAADAMVVQYAQREPVAIRGRTQTAIYTLRYIGSTVAQVCIAFLLNGAEYGGSFSYSVSPNVIYAICLVPCALIMFSTLFLLVEVKTERTPFGAYISNFWGLLQKRVMWQICAFKFINQVFAGISATPGSPMASVWAEVEPLNDALSGVLSYLIMTLVMAAVGKWGLHWNWRWVIALGTVGIILIDGIVIFVTIWDVFRNQWFFTGVPLADNVPAGIRFIVATYCAVEIADVGNEGATYGLVSTISNLASPFASVIYKLIDSYFDVSMDQMAVDDNHVRWEVTYCYFISYACKLAALGWLFLLPPQKEAMQALKKRGQTSKLAGALLVIIFFLALTFSVTTNFLSVYPSTKCLRVAGGKGRKNGTCIVKK</sequence>
<dbReference type="RefSeq" id="XP_008614412.1">
    <property type="nucleotide sequence ID" value="XM_008616190.1"/>
</dbReference>
<evidence type="ECO:0000313" key="8">
    <source>
        <dbReference type="EMBL" id="EQC32010.1"/>
    </source>
</evidence>
<keyword evidence="5 7" id="KW-1133">Transmembrane helix</keyword>
<feature type="transmembrane region" description="Helical" evidence="7">
    <location>
        <begin position="191"/>
        <end position="214"/>
    </location>
</feature>
<feature type="transmembrane region" description="Helical" evidence="7">
    <location>
        <begin position="268"/>
        <end position="289"/>
    </location>
</feature>
<keyword evidence="9" id="KW-1185">Reference proteome</keyword>
<name>T0QEM5_SAPDV</name>
<dbReference type="STRING" id="1156394.T0QEM5"/>
<evidence type="ECO:0000313" key="9">
    <source>
        <dbReference type="Proteomes" id="UP000030762"/>
    </source>
</evidence>
<dbReference type="InParanoid" id="T0QEM5"/>
<evidence type="ECO:0000256" key="2">
    <source>
        <dbReference type="ARBA" id="ARBA00007015"/>
    </source>
</evidence>
<evidence type="ECO:0000256" key="5">
    <source>
        <dbReference type="ARBA" id="ARBA00022989"/>
    </source>
</evidence>
<dbReference type="AlphaFoldDB" id="T0QEM5"/>
<feature type="transmembrane region" description="Helical" evidence="7">
    <location>
        <begin position="380"/>
        <end position="401"/>
    </location>
</feature>
<dbReference type="Gene3D" id="1.20.1250.20">
    <property type="entry name" value="MFS general substrate transporter like domains"/>
    <property type="match status" value="1"/>
</dbReference>
<keyword evidence="3" id="KW-0813">Transport</keyword>
<dbReference type="EMBL" id="JH767165">
    <property type="protein sequence ID" value="EQC32010.1"/>
    <property type="molecule type" value="Genomic_DNA"/>
</dbReference>
<dbReference type="PANTHER" id="PTHR31585">
    <property type="entry name" value="FOLATE-BIOPTERIN TRANSPORTER 1, CHLOROPLASTIC"/>
    <property type="match status" value="1"/>
</dbReference>
<proteinExistence type="inferred from homology"/>
<dbReference type="OMA" id="QRAIWQL"/>
<comment type="similarity">
    <text evidence="2">Belongs to the major facilitator superfamily. Folate-biopterin transporter (TC 2.A.71) family.</text>
</comment>
<evidence type="ECO:0000256" key="1">
    <source>
        <dbReference type="ARBA" id="ARBA00004141"/>
    </source>
</evidence>
<comment type="subcellular location">
    <subcellularLocation>
        <location evidence="1">Membrane</location>
        <topology evidence="1">Multi-pass membrane protein</topology>
    </subcellularLocation>
</comment>
<dbReference type="GeneID" id="19950936"/>
<accession>T0QEM5</accession>
<evidence type="ECO:0000256" key="3">
    <source>
        <dbReference type="ARBA" id="ARBA00022448"/>
    </source>
</evidence>
<feature type="transmembrane region" description="Helical" evidence="7">
    <location>
        <begin position="486"/>
        <end position="508"/>
    </location>
</feature>
<evidence type="ECO:0000256" key="6">
    <source>
        <dbReference type="ARBA" id="ARBA00023136"/>
    </source>
</evidence>
<feature type="transmembrane region" description="Helical" evidence="7">
    <location>
        <begin position="313"/>
        <end position="332"/>
    </location>
</feature>
<dbReference type="OrthoDB" id="754047at2759"/>
<feature type="transmembrane region" description="Helical" evidence="7">
    <location>
        <begin position="352"/>
        <end position="373"/>
    </location>
</feature>
<evidence type="ECO:0008006" key="10">
    <source>
        <dbReference type="Google" id="ProtNLM"/>
    </source>
</evidence>
<feature type="transmembrane region" description="Helical" evidence="7">
    <location>
        <begin position="97"/>
        <end position="117"/>
    </location>
</feature>
<keyword evidence="6 7" id="KW-0472">Membrane</keyword>
<dbReference type="SUPFAM" id="SSF103473">
    <property type="entry name" value="MFS general substrate transporter"/>
    <property type="match status" value="1"/>
</dbReference>
<organism evidence="8 9">
    <name type="scientific">Saprolegnia diclina (strain VS20)</name>
    <dbReference type="NCBI Taxonomy" id="1156394"/>
    <lineage>
        <taxon>Eukaryota</taxon>
        <taxon>Sar</taxon>
        <taxon>Stramenopiles</taxon>
        <taxon>Oomycota</taxon>
        <taxon>Saprolegniomycetes</taxon>
        <taxon>Saprolegniales</taxon>
        <taxon>Saprolegniaceae</taxon>
        <taxon>Saprolegnia</taxon>
    </lineage>
</organism>
<dbReference type="eggNOG" id="ENOG502RVJ4">
    <property type="taxonomic scope" value="Eukaryota"/>
</dbReference>
<evidence type="ECO:0000256" key="4">
    <source>
        <dbReference type="ARBA" id="ARBA00022692"/>
    </source>
</evidence>
<dbReference type="Pfam" id="PF03092">
    <property type="entry name" value="BT1"/>
    <property type="match status" value="1"/>
</dbReference>
<dbReference type="Proteomes" id="UP000030762">
    <property type="component" value="Unassembled WGS sequence"/>
</dbReference>
<keyword evidence="4 7" id="KW-0812">Transmembrane</keyword>
<protein>
    <recommendedName>
        <fullName evidence="10">Folate-Biopterin Transporter (FBT) Family</fullName>
    </recommendedName>
</protein>
<dbReference type="VEuPathDB" id="FungiDB:SDRG_10209"/>
<gene>
    <name evidence="8" type="ORF">SDRG_10209</name>
</gene>
<evidence type="ECO:0000256" key="7">
    <source>
        <dbReference type="SAM" id="Phobius"/>
    </source>
</evidence>
<feature type="transmembrane region" description="Helical" evidence="7">
    <location>
        <begin position="129"/>
        <end position="150"/>
    </location>
</feature>
<dbReference type="PANTHER" id="PTHR31585:SF5">
    <property type="entry name" value="RNA-BINDING S4 DOMAIN-CONTAINING PROTEIN"/>
    <property type="match status" value="1"/>
</dbReference>